<feature type="domain" description="Membrane transport protein MMPL" evidence="6">
    <location>
        <begin position="6"/>
        <end position="61"/>
    </location>
</feature>
<comment type="subcellular location">
    <subcellularLocation>
        <location evidence="1">Membrane</location>
        <topology evidence="1">Multi-pass membrane protein</topology>
    </subcellularLocation>
</comment>
<dbReference type="SUPFAM" id="SSF82866">
    <property type="entry name" value="Multidrug efflux transporter AcrB transmembrane domain"/>
    <property type="match status" value="1"/>
</dbReference>
<protein>
    <recommendedName>
        <fullName evidence="6">Membrane transport protein MMPL domain-containing protein</fullName>
    </recommendedName>
</protein>
<evidence type="ECO:0000259" key="6">
    <source>
        <dbReference type="Pfam" id="PF03176"/>
    </source>
</evidence>
<evidence type="ECO:0000256" key="3">
    <source>
        <dbReference type="ARBA" id="ARBA00022989"/>
    </source>
</evidence>
<dbReference type="Gene3D" id="1.20.1640.10">
    <property type="entry name" value="Multidrug efflux transporter AcrB transmembrane domain"/>
    <property type="match status" value="1"/>
</dbReference>
<gene>
    <name evidence="7" type="ORF">Scinn_34910</name>
</gene>
<keyword evidence="4" id="KW-0472">Membrane</keyword>
<evidence type="ECO:0000256" key="2">
    <source>
        <dbReference type="ARBA" id="ARBA00022692"/>
    </source>
</evidence>
<name>A0ABQ3NMN4_STRVG</name>
<dbReference type="RefSeq" id="WP_078941810.1">
    <property type="nucleotide sequence ID" value="NZ_BNDV01000008.1"/>
</dbReference>
<proteinExistence type="predicted"/>
<dbReference type="Proteomes" id="UP000660554">
    <property type="component" value="Unassembled WGS sequence"/>
</dbReference>
<accession>A0ABQ3NMN4</accession>
<keyword evidence="3" id="KW-1133">Transmembrane helix</keyword>
<dbReference type="GeneID" id="86952519"/>
<reference evidence="8" key="1">
    <citation type="submission" date="2020-09" db="EMBL/GenBank/DDBJ databases">
        <title>Whole genome shotgun sequence of Streptomyces cinnamonensis NBRC 15873.</title>
        <authorList>
            <person name="Komaki H."/>
            <person name="Tamura T."/>
        </authorList>
    </citation>
    <scope>NUCLEOTIDE SEQUENCE [LARGE SCALE GENOMIC DNA]</scope>
    <source>
        <strain evidence="8">NBRC 15873</strain>
    </source>
</reference>
<evidence type="ECO:0000313" key="7">
    <source>
        <dbReference type="EMBL" id="GHI14028.1"/>
    </source>
</evidence>
<keyword evidence="8" id="KW-1185">Reference proteome</keyword>
<evidence type="ECO:0000313" key="8">
    <source>
        <dbReference type="Proteomes" id="UP000660554"/>
    </source>
</evidence>
<evidence type="ECO:0000256" key="1">
    <source>
        <dbReference type="ARBA" id="ARBA00004141"/>
    </source>
</evidence>
<evidence type="ECO:0000256" key="4">
    <source>
        <dbReference type="ARBA" id="ARBA00023136"/>
    </source>
</evidence>
<dbReference type="Pfam" id="PF03176">
    <property type="entry name" value="MMPL"/>
    <property type="match status" value="1"/>
</dbReference>
<keyword evidence="2" id="KW-0812">Transmembrane</keyword>
<dbReference type="EMBL" id="BNDV01000008">
    <property type="protein sequence ID" value="GHI14028.1"/>
    <property type="molecule type" value="Genomic_DNA"/>
</dbReference>
<dbReference type="InterPro" id="IPR004869">
    <property type="entry name" value="MMPL_dom"/>
</dbReference>
<comment type="caution">
    <text evidence="7">The sequence shown here is derived from an EMBL/GenBank/DDBJ whole genome shotgun (WGS) entry which is preliminary data.</text>
</comment>
<sequence>MGGLFVLLAARHREELARQPDCAEAVAAACRATAPPVLASAATVACAMTTLTFSDLPTEQTLPRVGRLPVPGLPAARRGARRRGHGYGVARSGRPGAGS</sequence>
<feature type="region of interest" description="Disordered" evidence="5">
    <location>
        <begin position="60"/>
        <end position="99"/>
    </location>
</feature>
<organism evidence="7 8">
    <name type="scientific">Streptomyces virginiae</name>
    <name type="common">Streptomyces cinnamonensis</name>
    <dbReference type="NCBI Taxonomy" id="1961"/>
    <lineage>
        <taxon>Bacteria</taxon>
        <taxon>Bacillati</taxon>
        <taxon>Actinomycetota</taxon>
        <taxon>Actinomycetes</taxon>
        <taxon>Kitasatosporales</taxon>
        <taxon>Streptomycetaceae</taxon>
        <taxon>Streptomyces</taxon>
    </lineage>
</organism>
<evidence type="ECO:0000256" key="5">
    <source>
        <dbReference type="SAM" id="MobiDB-lite"/>
    </source>
</evidence>